<dbReference type="InterPro" id="IPR036646">
    <property type="entry name" value="PGAM_B_sf"/>
</dbReference>
<comment type="subunit">
    <text evidence="10">Monomer.</text>
</comment>
<proteinExistence type="inferred from homology"/>
<reference evidence="16 17" key="1">
    <citation type="submission" date="2015-02" db="EMBL/GenBank/DDBJ databases">
        <title>Complete genome sequence of Kangiella geojedonensis strain YCS-5T.</title>
        <authorList>
            <person name="Kim K.M."/>
        </authorList>
    </citation>
    <scope>NUCLEOTIDE SEQUENCE [LARGE SCALE GENOMIC DNA]</scope>
    <source>
        <strain evidence="16 17">YCS-5</strain>
    </source>
</reference>
<evidence type="ECO:0000256" key="8">
    <source>
        <dbReference type="ARBA" id="ARBA00023235"/>
    </source>
</evidence>
<evidence type="ECO:0000256" key="4">
    <source>
        <dbReference type="ARBA" id="ARBA00012026"/>
    </source>
</evidence>
<comment type="catalytic activity">
    <reaction evidence="1 10">
        <text>(2R)-2-phosphoglycerate = (2R)-3-phosphoglycerate</text>
        <dbReference type="Rhea" id="RHEA:15901"/>
        <dbReference type="ChEBI" id="CHEBI:58272"/>
        <dbReference type="ChEBI" id="CHEBI:58289"/>
        <dbReference type="EC" id="5.4.2.12"/>
    </reaction>
</comment>
<dbReference type="GO" id="GO:0005829">
    <property type="term" value="C:cytosol"/>
    <property type="evidence" value="ECO:0007669"/>
    <property type="project" value="TreeGrafter"/>
</dbReference>
<dbReference type="AlphaFoldDB" id="A0A0F6RBM4"/>
<accession>A0A0F6RBM4</accession>
<dbReference type="UniPathway" id="UPA00109">
    <property type="reaction ID" value="UER00186"/>
</dbReference>
<dbReference type="PATRIC" id="fig|914150.5.peg.288"/>
<keyword evidence="5 10" id="KW-0479">Metal-binding</keyword>
<dbReference type="SUPFAM" id="SSF53649">
    <property type="entry name" value="Alkaline phosphatase-like"/>
    <property type="match status" value="1"/>
</dbReference>
<dbReference type="Proteomes" id="UP000034071">
    <property type="component" value="Chromosome"/>
</dbReference>
<keyword evidence="7 10" id="KW-0464">Manganese</keyword>
<feature type="binding site" evidence="10 12">
    <location>
        <position position="187"/>
    </location>
    <ligand>
        <name>substrate</name>
    </ligand>
</feature>
<dbReference type="GO" id="GO:0006096">
    <property type="term" value="P:glycolytic process"/>
    <property type="evidence" value="ECO:0007669"/>
    <property type="project" value="UniProtKB-UniRule"/>
</dbReference>
<feature type="domain" description="BPG-independent PGAM N-terminal" evidence="15">
    <location>
        <begin position="84"/>
        <end position="296"/>
    </location>
</feature>
<feature type="binding site" evidence="10 12">
    <location>
        <position position="193"/>
    </location>
    <ligand>
        <name>substrate</name>
    </ligand>
</feature>
<evidence type="ECO:0000256" key="11">
    <source>
        <dbReference type="PIRSR" id="PIRSR001492-1"/>
    </source>
</evidence>
<dbReference type="HAMAP" id="MF_01038">
    <property type="entry name" value="GpmI"/>
    <property type="match status" value="1"/>
</dbReference>
<feature type="binding site" evidence="10 13">
    <location>
        <position position="404"/>
    </location>
    <ligand>
        <name>Mn(2+)</name>
        <dbReference type="ChEBI" id="CHEBI:29035"/>
        <label>1</label>
    </ligand>
</feature>
<evidence type="ECO:0000256" key="13">
    <source>
        <dbReference type="PIRSR" id="PIRSR001492-3"/>
    </source>
</evidence>
<dbReference type="InterPro" id="IPR017850">
    <property type="entry name" value="Alkaline_phosphatase_core_sf"/>
</dbReference>
<dbReference type="RefSeq" id="WP_046560475.1">
    <property type="nucleotide sequence ID" value="NZ_CP010975.1"/>
</dbReference>
<organism evidence="16 17">
    <name type="scientific">Kangiella geojedonensis</name>
    <dbReference type="NCBI Taxonomy" id="914150"/>
    <lineage>
        <taxon>Bacteria</taxon>
        <taxon>Pseudomonadati</taxon>
        <taxon>Pseudomonadota</taxon>
        <taxon>Gammaproteobacteria</taxon>
        <taxon>Kangiellales</taxon>
        <taxon>Kangiellaceae</taxon>
        <taxon>Kangiella</taxon>
    </lineage>
</organism>
<gene>
    <name evidence="10" type="primary">gpmI</name>
    <name evidence="16" type="ORF">TQ33_0282</name>
</gene>
<dbReference type="InterPro" id="IPR005995">
    <property type="entry name" value="Pgm_bpd_ind"/>
</dbReference>
<feature type="binding site" evidence="10 13">
    <location>
        <position position="400"/>
    </location>
    <ligand>
        <name>Mn(2+)</name>
        <dbReference type="ChEBI" id="CHEBI:29035"/>
        <label>1</label>
    </ligand>
</feature>
<evidence type="ECO:0000256" key="3">
    <source>
        <dbReference type="ARBA" id="ARBA00008819"/>
    </source>
</evidence>
<evidence type="ECO:0000313" key="16">
    <source>
        <dbReference type="EMBL" id="AKE51271.1"/>
    </source>
</evidence>
<dbReference type="FunFam" id="3.40.1450.10:FF:000001">
    <property type="entry name" value="2,3-bisphosphoglycerate-independent phosphoglycerate mutase"/>
    <property type="match status" value="1"/>
</dbReference>
<evidence type="ECO:0000256" key="7">
    <source>
        <dbReference type="ARBA" id="ARBA00023211"/>
    </source>
</evidence>
<evidence type="ECO:0000256" key="2">
    <source>
        <dbReference type="ARBA" id="ARBA00004798"/>
    </source>
</evidence>
<dbReference type="Pfam" id="PF01676">
    <property type="entry name" value="Metalloenzyme"/>
    <property type="match status" value="1"/>
</dbReference>
<dbReference type="EC" id="5.4.2.12" evidence="4 10"/>
<dbReference type="CDD" id="cd16010">
    <property type="entry name" value="iPGM"/>
    <property type="match status" value="1"/>
</dbReference>
<dbReference type="KEGG" id="kge:TQ33_0282"/>
<evidence type="ECO:0000313" key="17">
    <source>
        <dbReference type="Proteomes" id="UP000034071"/>
    </source>
</evidence>
<feature type="binding site" evidence="10 12">
    <location>
        <position position="125"/>
    </location>
    <ligand>
        <name>substrate</name>
    </ligand>
</feature>
<feature type="binding site" evidence="10 12">
    <location>
        <begin position="155"/>
        <end position="156"/>
    </location>
    <ligand>
        <name>substrate</name>
    </ligand>
</feature>
<keyword evidence="8 10" id="KW-0413">Isomerase</keyword>
<dbReference type="PANTHER" id="PTHR31637:SF0">
    <property type="entry name" value="2,3-BISPHOSPHOGLYCERATE-INDEPENDENT PHOSPHOGLYCERATE MUTASE"/>
    <property type="match status" value="1"/>
</dbReference>
<feature type="binding site" evidence="10 13">
    <location>
        <position position="441"/>
    </location>
    <ligand>
        <name>Mn(2+)</name>
        <dbReference type="ChEBI" id="CHEBI:29035"/>
        <label>2</label>
    </ligand>
</feature>
<dbReference type="EMBL" id="CP010975">
    <property type="protein sequence ID" value="AKE51271.1"/>
    <property type="molecule type" value="Genomic_DNA"/>
</dbReference>
<evidence type="ECO:0000256" key="6">
    <source>
        <dbReference type="ARBA" id="ARBA00023152"/>
    </source>
</evidence>
<keyword evidence="17" id="KW-1185">Reference proteome</keyword>
<evidence type="ECO:0000256" key="5">
    <source>
        <dbReference type="ARBA" id="ARBA00022723"/>
    </source>
</evidence>
<evidence type="ECO:0000256" key="12">
    <source>
        <dbReference type="PIRSR" id="PIRSR001492-2"/>
    </source>
</evidence>
<feature type="binding site" evidence="10 12">
    <location>
        <begin position="259"/>
        <end position="262"/>
    </location>
    <ligand>
        <name>substrate</name>
    </ligand>
</feature>
<dbReference type="Gene3D" id="3.40.1450.10">
    <property type="entry name" value="BPG-independent phosphoglycerate mutase, domain B"/>
    <property type="match status" value="1"/>
</dbReference>
<protein>
    <recommendedName>
        <fullName evidence="9 10">2,3-bisphosphoglycerate-independent phosphoglycerate mutase</fullName>
        <shortName evidence="10">BPG-independent PGAM</shortName>
        <shortName evidence="10">Phosphoglyceromutase</shortName>
        <shortName evidence="10">iPGM</shortName>
        <ecNumber evidence="4 10">5.4.2.12</ecNumber>
    </recommendedName>
</protein>
<dbReference type="GO" id="GO:0004619">
    <property type="term" value="F:phosphoglycerate mutase activity"/>
    <property type="evidence" value="ECO:0007669"/>
    <property type="project" value="UniProtKB-UniRule"/>
</dbReference>
<dbReference type="OrthoDB" id="9800863at2"/>
<dbReference type="Gene3D" id="3.40.720.10">
    <property type="entry name" value="Alkaline Phosphatase, subunit A"/>
    <property type="match status" value="1"/>
</dbReference>
<feature type="binding site" evidence="10 13">
    <location>
        <position position="460"/>
    </location>
    <ligand>
        <name>Mn(2+)</name>
        <dbReference type="ChEBI" id="CHEBI:29035"/>
        <label>1</label>
    </ligand>
</feature>
<dbReference type="HOGENOM" id="CLU_026099_2_0_6"/>
<dbReference type="InterPro" id="IPR011258">
    <property type="entry name" value="BPG-indep_PGM_N"/>
</dbReference>
<feature type="binding site" evidence="10 12">
    <location>
        <position position="333"/>
    </location>
    <ligand>
        <name>substrate</name>
    </ligand>
</feature>
<feature type="binding site" evidence="10 13">
    <location>
        <position position="442"/>
    </location>
    <ligand>
        <name>Mn(2+)</name>
        <dbReference type="ChEBI" id="CHEBI:29035"/>
        <label>2</label>
    </ligand>
</feature>
<dbReference type="SUPFAM" id="SSF64158">
    <property type="entry name" value="2,3-Bisphosphoglycerate-independent phosphoglycerate mutase, substrate-binding domain"/>
    <property type="match status" value="1"/>
</dbReference>
<dbReference type="InterPro" id="IPR006124">
    <property type="entry name" value="Metalloenzyme"/>
</dbReference>
<dbReference type="NCBIfam" id="TIGR01307">
    <property type="entry name" value="pgm_bpd_ind"/>
    <property type="match status" value="1"/>
</dbReference>
<evidence type="ECO:0000259" key="14">
    <source>
        <dbReference type="Pfam" id="PF01676"/>
    </source>
</evidence>
<comment type="pathway">
    <text evidence="2 10">Carbohydrate degradation; glycolysis; pyruvate from D-glyceraldehyde 3-phosphate: step 3/5.</text>
</comment>
<feature type="domain" description="Metalloenzyme" evidence="14">
    <location>
        <begin position="6"/>
        <end position="496"/>
    </location>
</feature>
<keyword evidence="6 10" id="KW-0324">Glycolysis</keyword>
<feature type="active site" description="Phosphoserine intermediate" evidence="10 11">
    <location>
        <position position="64"/>
    </location>
</feature>
<dbReference type="GO" id="GO:0030145">
    <property type="term" value="F:manganese ion binding"/>
    <property type="evidence" value="ECO:0007669"/>
    <property type="project" value="UniProtKB-UniRule"/>
</dbReference>
<feature type="binding site" evidence="10 13">
    <location>
        <position position="14"/>
    </location>
    <ligand>
        <name>Mn(2+)</name>
        <dbReference type="ChEBI" id="CHEBI:29035"/>
        <label>2</label>
    </ligand>
</feature>
<sequence length="510" mass="56110">MSNSPKPVALIILDGWGYSEDPKDNAIMAANTPNWDKYWDQYSHTLISGSGTDVGLPDGQMGNSEVGHLNLGAGRVVYQDYTRISKDIETGDFFDNQTLLKAIDKAVSKDKAVHLMGLLSPGGVHSHEDHIHTAIKLCQQRGAKKVYIHAFLDGRDMPPRSAEASIIKLDNACKDAGVGRLATMVGRYYAMDRDNRWERVEMAYDMLTQGKAEYQFIDGVSALKAAYDRDENDEFVKATVIGEAAPIEDGDSVIFMNYRADRARQISKAFANDNFDGFERGTRPELADFVMLTQYATDIDASIAYPPISMNNVLGEHLMKLGKKQLRIAETEKYAHVTFFFNGGVETPFTGEDRELIPSPDVATYDLQPEMNAKLVTDHLVKVIENQEYDAIICNFANPDMVGHTGNFEATVKAIEALDECIGRIVEALEKVGGEALITADHGNAEKMADAATGQAHTAHTSEPVPLLYIGRKTEPAVTDGVLSDLAPTLLTLMDLPIPDEMTGRPIFKL</sequence>
<comment type="function">
    <text evidence="10">Catalyzes the interconversion of 2-phosphoglycerate and 3-phosphoglycerate.</text>
</comment>
<dbReference type="PIRSF" id="PIRSF001492">
    <property type="entry name" value="IPGAM"/>
    <property type="match status" value="1"/>
</dbReference>
<dbReference type="FunFam" id="3.40.720.10:FF:000001">
    <property type="entry name" value="2,3-bisphosphoglycerate-independent phosphoglycerate mutase"/>
    <property type="match status" value="1"/>
</dbReference>
<dbReference type="Pfam" id="PF06415">
    <property type="entry name" value="iPGM_N"/>
    <property type="match status" value="1"/>
</dbReference>
<name>A0A0F6RBM4_9GAMM</name>
<feature type="binding site" evidence="10 13">
    <location>
        <position position="64"/>
    </location>
    <ligand>
        <name>Mn(2+)</name>
        <dbReference type="ChEBI" id="CHEBI:29035"/>
        <label>2</label>
    </ligand>
</feature>
<evidence type="ECO:0000256" key="1">
    <source>
        <dbReference type="ARBA" id="ARBA00000370"/>
    </source>
</evidence>
<dbReference type="PANTHER" id="PTHR31637">
    <property type="entry name" value="2,3-BISPHOSPHOGLYCERATE-INDEPENDENT PHOSPHOGLYCERATE MUTASE"/>
    <property type="match status" value="1"/>
</dbReference>
<comment type="cofactor">
    <cofactor evidence="10">
        <name>Mn(2+)</name>
        <dbReference type="ChEBI" id="CHEBI:29035"/>
    </cofactor>
    <text evidence="10">Binds 2 manganese ions per subunit.</text>
</comment>
<evidence type="ECO:0000256" key="9">
    <source>
        <dbReference type="ARBA" id="ARBA00071648"/>
    </source>
</evidence>
<comment type="similarity">
    <text evidence="3 10">Belongs to the BPG-independent phosphoglycerate mutase family.</text>
</comment>
<dbReference type="STRING" id="914150.TQ33_0282"/>
<evidence type="ECO:0000256" key="10">
    <source>
        <dbReference type="HAMAP-Rule" id="MF_01038"/>
    </source>
</evidence>
<dbReference type="GO" id="GO:0006007">
    <property type="term" value="P:glucose catabolic process"/>
    <property type="evidence" value="ECO:0007669"/>
    <property type="project" value="InterPro"/>
</dbReference>
<evidence type="ECO:0000259" key="15">
    <source>
        <dbReference type="Pfam" id="PF06415"/>
    </source>
</evidence>